<name>A0AAU8NCY8_9BACL</name>
<dbReference type="Gene3D" id="3.10.520.10">
    <property type="entry name" value="ApbE-like domains"/>
    <property type="match status" value="1"/>
</dbReference>
<dbReference type="EC" id="2.7.1.180" evidence="2"/>
<evidence type="ECO:0000256" key="6">
    <source>
        <dbReference type="ARBA" id="ARBA00022723"/>
    </source>
</evidence>
<keyword evidence="5 11" id="KW-0808">Transferase</keyword>
<keyword evidence="8" id="KW-0460">Magnesium</keyword>
<evidence type="ECO:0000256" key="3">
    <source>
        <dbReference type="ARBA" id="ARBA00016337"/>
    </source>
</evidence>
<keyword evidence="7" id="KW-0274">FAD</keyword>
<evidence type="ECO:0000256" key="9">
    <source>
        <dbReference type="ARBA" id="ARBA00031306"/>
    </source>
</evidence>
<comment type="catalytic activity">
    <reaction evidence="10">
        <text>L-threonyl-[protein] + FAD = FMN-L-threonyl-[protein] + AMP + H(+)</text>
        <dbReference type="Rhea" id="RHEA:36847"/>
        <dbReference type="Rhea" id="RHEA-COMP:11060"/>
        <dbReference type="Rhea" id="RHEA-COMP:11061"/>
        <dbReference type="ChEBI" id="CHEBI:15378"/>
        <dbReference type="ChEBI" id="CHEBI:30013"/>
        <dbReference type="ChEBI" id="CHEBI:57692"/>
        <dbReference type="ChEBI" id="CHEBI:74257"/>
        <dbReference type="ChEBI" id="CHEBI:456215"/>
        <dbReference type="EC" id="2.7.1.180"/>
    </reaction>
</comment>
<evidence type="ECO:0000256" key="10">
    <source>
        <dbReference type="ARBA" id="ARBA00048540"/>
    </source>
</evidence>
<keyword evidence="6" id="KW-0479">Metal-binding</keyword>
<accession>A0AAU8NCY8</accession>
<evidence type="ECO:0000256" key="2">
    <source>
        <dbReference type="ARBA" id="ARBA00011955"/>
    </source>
</evidence>
<proteinExistence type="predicted"/>
<gene>
    <name evidence="11" type="ORF">ABXS70_02815</name>
</gene>
<dbReference type="GO" id="GO:0016740">
    <property type="term" value="F:transferase activity"/>
    <property type="evidence" value="ECO:0007669"/>
    <property type="project" value="UniProtKB-KW"/>
</dbReference>
<evidence type="ECO:0000256" key="8">
    <source>
        <dbReference type="ARBA" id="ARBA00022842"/>
    </source>
</evidence>
<comment type="cofactor">
    <cofactor evidence="1">
        <name>Mg(2+)</name>
        <dbReference type="ChEBI" id="CHEBI:18420"/>
    </cofactor>
</comment>
<dbReference type="PANTHER" id="PTHR30040">
    <property type="entry name" value="THIAMINE BIOSYNTHESIS LIPOPROTEIN APBE"/>
    <property type="match status" value="1"/>
</dbReference>
<organism evidence="11">
    <name type="scientific">Paenibacillus sp. AN1007</name>
    <dbReference type="NCBI Taxonomy" id="3151385"/>
    <lineage>
        <taxon>Bacteria</taxon>
        <taxon>Bacillati</taxon>
        <taxon>Bacillota</taxon>
        <taxon>Bacilli</taxon>
        <taxon>Bacillales</taxon>
        <taxon>Paenibacillaceae</taxon>
        <taxon>Paenibacillus</taxon>
    </lineage>
</organism>
<dbReference type="GO" id="GO:0046872">
    <property type="term" value="F:metal ion binding"/>
    <property type="evidence" value="ECO:0007669"/>
    <property type="project" value="UniProtKB-KW"/>
</dbReference>
<keyword evidence="4" id="KW-0285">Flavoprotein</keyword>
<evidence type="ECO:0000256" key="1">
    <source>
        <dbReference type="ARBA" id="ARBA00001946"/>
    </source>
</evidence>
<reference evidence="11" key="1">
    <citation type="submission" date="2024-05" db="EMBL/GenBank/DDBJ databases">
        <title>Draft genome assemblies of 36 bacteria isolated from hibernating arctic ground squirrels.</title>
        <authorList>
            <person name="McKee H."/>
            <person name="Mullen L."/>
            <person name="Drown D.M."/>
            <person name="Duddleston K.N."/>
        </authorList>
    </citation>
    <scope>NUCLEOTIDE SEQUENCE</scope>
    <source>
        <strain evidence="11">AN1007</strain>
    </source>
</reference>
<dbReference type="SUPFAM" id="SSF143631">
    <property type="entry name" value="ApbE-like"/>
    <property type="match status" value="1"/>
</dbReference>
<protein>
    <recommendedName>
        <fullName evidence="3">FAD:protein FMN transferase</fullName>
        <ecNumber evidence="2">2.7.1.180</ecNumber>
    </recommendedName>
    <alternativeName>
        <fullName evidence="9">Flavin transferase</fullName>
    </alternativeName>
</protein>
<dbReference type="AlphaFoldDB" id="A0AAU8NCY8"/>
<sequence>MSRTAQAACPLRFQFYAMNTDVEVQLTADREQAEHAASLVQNWFETQERRFSRFVAGSELNRLNKSKGWVPVSAAMDEVLSLAYGCIGQTEGIFQPGISRALRASGYDISFEKVQQRAFRRPLLKRLLGTEQSEPVRSLQDTPDYSRPTWIQQEGSRMVHLDPGTELDLGGIVKGWAVERIADWLQRTMNIPAGMINAGGDVQVWGTAHHPHWTLEVTSPFSLKRGMTGAVRLQQGAVATSGITRRQWQHGNGRTVHHLIDPRTMEPADTDILQCTVMGQHASQCEITAKTVCILGSVEAVRWLNRHYDRHDVLWMTRDGCLYFRGNTAALAERWPGFDPDHRFSLIGQGAEQNKSK</sequence>
<evidence type="ECO:0000256" key="5">
    <source>
        <dbReference type="ARBA" id="ARBA00022679"/>
    </source>
</evidence>
<evidence type="ECO:0000256" key="4">
    <source>
        <dbReference type="ARBA" id="ARBA00022630"/>
    </source>
</evidence>
<dbReference type="RefSeq" id="WP_366293712.1">
    <property type="nucleotide sequence ID" value="NZ_CP159992.1"/>
</dbReference>
<dbReference type="Pfam" id="PF02424">
    <property type="entry name" value="ApbE"/>
    <property type="match status" value="1"/>
</dbReference>
<dbReference type="PANTHER" id="PTHR30040:SF2">
    <property type="entry name" value="FAD:PROTEIN FMN TRANSFERASE"/>
    <property type="match status" value="1"/>
</dbReference>
<dbReference type="EMBL" id="CP159992">
    <property type="protein sequence ID" value="XCP95684.1"/>
    <property type="molecule type" value="Genomic_DNA"/>
</dbReference>
<evidence type="ECO:0000313" key="11">
    <source>
        <dbReference type="EMBL" id="XCP95684.1"/>
    </source>
</evidence>
<evidence type="ECO:0000256" key="7">
    <source>
        <dbReference type="ARBA" id="ARBA00022827"/>
    </source>
</evidence>
<dbReference type="InterPro" id="IPR003374">
    <property type="entry name" value="ApbE-like_sf"/>
</dbReference>
<dbReference type="InterPro" id="IPR024932">
    <property type="entry name" value="ApbE"/>
</dbReference>